<evidence type="ECO:0000313" key="3">
    <source>
        <dbReference type="Proteomes" id="UP001562357"/>
    </source>
</evidence>
<name>A0ABQ0CRG8_9HYPO</name>
<feature type="compositionally biased region" description="Acidic residues" evidence="1">
    <location>
        <begin position="440"/>
        <end position="456"/>
    </location>
</feature>
<dbReference type="Proteomes" id="UP001562357">
    <property type="component" value="Unassembled WGS sequence"/>
</dbReference>
<dbReference type="InterPro" id="IPR010770">
    <property type="entry name" value="Ecd"/>
</dbReference>
<keyword evidence="3" id="KW-1185">Reference proteome</keyword>
<dbReference type="PANTHER" id="PTHR13060">
    <property type="entry name" value="SGT1 PROTEIN HSGT1 SUPPRESSOR OF GCR2"/>
    <property type="match status" value="1"/>
</dbReference>
<accession>A0ABQ0CRG8</accession>
<organism evidence="2 3">
    <name type="scientific">Epichloe bromicola</name>
    <dbReference type="NCBI Taxonomy" id="79588"/>
    <lineage>
        <taxon>Eukaryota</taxon>
        <taxon>Fungi</taxon>
        <taxon>Dikarya</taxon>
        <taxon>Ascomycota</taxon>
        <taxon>Pezizomycotina</taxon>
        <taxon>Sordariomycetes</taxon>
        <taxon>Hypocreomycetidae</taxon>
        <taxon>Hypocreales</taxon>
        <taxon>Clavicipitaceae</taxon>
        <taxon>Epichloe</taxon>
    </lineage>
</organism>
<feature type="compositionally biased region" description="Basic and acidic residues" evidence="1">
    <location>
        <begin position="389"/>
        <end position="400"/>
    </location>
</feature>
<feature type="region of interest" description="Disordered" evidence="1">
    <location>
        <begin position="389"/>
        <end position="409"/>
    </location>
</feature>
<reference evidence="3" key="1">
    <citation type="submission" date="2024-06" db="EMBL/GenBank/DDBJ databases">
        <title>Draft Genome Sequences of Epichloe bromicola Strains Isolated from Elymus ciliaris.</title>
        <authorList>
            <consortium name="Epichloe bromicola genome sequencing consortium"/>
            <person name="Miura A."/>
            <person name="Imano S."/>
            <person name="Ashida A."/>
            <person name="Sato I."/>
            <person name="Chiba S."/>
            <person name="Tanaka A."/>
            <person name="Camagna M."/>
            <person name="Takemoto D."/>
        </authorList>
    </citation>
    <scope>NUCLEOTIDE SEQUENCE [LARGE SCALE GENOMIC DNA]</scope>
    <source>
        <strain evidence="3">DP</strain>
    </source>
</reference>
<dbReference type="Pfam" id="PF07093">
    <property type="entry name" value="SGT1"/>
    <property type="match status" value="1"/>
</dbReference>
<evidence type="ECO:0000256" key="1">
    <source>
        <dbReference type="SAM" id="MobiDB-lite"/>
    </source>
</evidence>
<dbReference type="PANTHER" id="PTHR13060:SF0">
    <property type="entry name" value="PROTEIN ECDYSONELESS HOMOLOG"/>
    <property type="match status" value="1"/>
</dbReference>
<protein>
    <submittedName>
        <fullName evidence="2">Uncharacterized protein</fullName>
    </submittedName>
</protein>
<gene>
    <name evidence="2" type="primary">g4343</name>
    <name evidence="2" type="ORF">EsDP_00004343</name>
</gene>
<feature type="region of interest" description="Disordered" evidence="1">
    <location>
        <begin position="431"/>
        <end position="465"/>
    </location>
</feature>
<dbReference type="EMBL" id="BAAFGZ010000164">
    <property type="protein sequence ID" value="GAB0136026.1"/>
    <property type="molecule type" value="Genomic_DNA"/>
</dbReference>
<evidence type="ECO:0000313" key="2">
    <source>
        <dbReference type="EMBL" id="GAB0136026.1"/>
    </source>
</evidence>
<comment type="caution">
    <text evidence="2">The sequence shown here is derived from an EMBL/GenBank/DDBJ whole genome shotgun (WGS) entry which is preliminary data.</text>
</comment>
<feature type="region of interest" description="Disordered" evidence="1">
    <location>
        <begin position="497"/>
        <end position="519"/>
    </location>
</feature>
<sequence length="618" mass="70200">MEHEEAANQNSVTGRGKIAENCVEYYLFIIDQQLDNTTHTQSLEAVRKAATELCQSLTKSYIWQRDEFSVELKISHGLMFLYGITDYGEAIEDEWLIVYMLRELTKSFPSLWIRVADTDGEFLLIEAANTLPDWINPEVDENRVWLHQSKLYIIPMLDKKHDQNDDNVGKISLRHAVDHLRHQPNTLLHSAPIEREAFYRLQKYPDFVKTSSHFSLVTVPRKLAHILHTKPKSIAMAIEMFYLRDAISLQPIMSKSSQLVFPPDDLVTISVQFSKMLFAQLRSQRFEPPHRWRHLFPIPPHSPAFASTQNSSSQLDLGMKTTIGYEMLARIANKSKHRVVRELDIILQDLAEDGDDALPTDRDMEDWQDNKRHDDDRWLDIDFSEFERQLEGRQSRRPEEAPPGLNDVDTQIDLKKIVSRFETFLNDEKADTDGVNFDKMDDDNDEDEDDDNDDEALANFDGGECSEYETVELNEGAFAQIMRDMMSLPHDVAAGAADDEPCELNDSSPSVSMENKAKSNELQQLAAQLEAELKQHGALSLTSGDDLQGLELNQWQAQDGQSQSGVRSSNATDDDVVNVDYHLAKNILESFKSQAGVAGPASNLLGMMGLTLPRDEAD</sequence>
<proteinExistence type="predicted"/>